<feature type="compositionally biased region" description="Basic and acidic residues" evidence="9">
    <location>
        <begin position="536"/>
        <end position="553"/>
    </location>
</feature>
<accession>A0AAP0L3Y4</accession>
<evidence type="ECO:0000256" key="2">
    <source>
        <dbReference type="ARBA" id="ARBA00007072"/>
    </source>
</evidence>
<dbReference type="GO" id="GO:0030245">
    <property type="term" value="P:cellulose catabolic process"/>
    <property type="evidence" value="ECO:0007669"/>
    <property type="project" value="UniProtKB-KW"/>
</dbReference>
<dbReference type="Gene3D" id="1.50.10.10">
    <property type="match status" value="1"/>
</dbReference>
<evidence type="ECO:0000259" key="11">
    <source>
        <dbReference type="Pfam" id="PF00759"/>
    </source>
</evidence>
<dbReference type="InterPro" id="IPR012341">
    <property type="entry name" value="6hp_glycosidase-like_sf"/>
</dbReference>
<keyword evidence="8" id="KW-0624">Polysaccharide degradation</keyword>
<protein>
    <recommendedName>
        <fullName evidence="3">cellulase</fullName>
        <ecNumber evidence="3">3.2.1.4</ecNumber>
    </recommendedName>
</protein>
<keyword evidence="6" id="KW-0119">Carbohydrate metabolism</keyword>
<dbReference type="SUPFAM" id="SSF48208">
    <property type="entry name" value="Six-hairpin glycosidases"/>
    <property type="match status" value="1"/>
</dbReference>
<keyword evidence="4" id="KW-0378">Hydrolase</keyword>
<feature type="transmembrane region" description="Helical" evidence="10">
    <location>
        <begin position="63"/>
        <end position="89"/>
    </location>
</feature>
<sequence>METNCVDFVHTVPGACRVLPSDSRWNSIEFELSLLPKSSEQSHSLPSKYSKSVDYNLIVTDKAHFNCFICVIVFLVFAILAIVLLLHFLPKKHHHLASSNNLTIPISQALLFFDAQKSGNLPENYPVKFRRDSGLNDGNTSDIKVDLVGGFYDSGNNIKFSFTTAYTVTLLSWSAIEYHYKFVDVGELDHIKDIIKWGTDYLLKVGSASNKTSPENDISCWQRPEDMIYPRPVLVCKNNSTDLAGEIVAALSAASLVFRDKHEYSRELVKAAEKLYGIAIRDYHEVGTYTMDDQCGGEVRQFYNSTSSLDELAWGATWLFFATGNPSHLNSATENFKLALEKQLAIDKGVYYWNNKIAANALLLARLRYFHDPGQPYVTALESSSNMTESLICSYLSDLNFKKTPGGLILLKPSQGSPLEYAATASFLSKLYHDYLHAMRSPGVNCISNSVSLKMLQTFSMSQASFRCSALTAEWKNPMKMSYLVGYGETFPKKVHHRGASIPSDNQKHSCAEGNRWLYSKDSNPNVLKGGMVAGPDEKDHFTDDRNKPEYTEPRISSNAGLVAALVALHELPYNSSSLEGINGGLDQTAIFRNIHMNAQ</sequence>
<keyword evidence="5" id="KW-0136">Cellulose degradation</keyword>
<evidence type="ECO:0000256" key="1">
    <source>
        <dbReference type="ARBA" id="ARBA00000966"/>
    </source>
</evidence>
<comment type="catalytic activity">
    <reaction evidence="1">
        <text>Endohydrolysis of (1-&gt;4)-beta-D-glucosidic linkages in cellulose, lichenin and cereal beta-D-glucans.</text>
        <dbReference type="EC" id="3.2.1.4"/>
    </reaction>
</comment>
<dbReference type="Pfam" id="PF00759">
    <property type="entry name" value="Glyco_hydro_9"/>
    <property type="match status" value="1"/>
</dbReference>
<evidence type="ECO:0000256" key="10">
    <source>
        <dbReference type="SAM" id="Phobius"/>
    </source>
</evidence>
<gene>
    <name evidence="12" type="ORF">Syun_003547</name>
</gene>
<evidence type="ECO:0000256" key="8">
    <source>
        <dbReference type="ARBA" id="ARBA00023326"/>
    </source>
</evidence>
<evidence type="ECO:0000313" key="13">
    <source>
        <dbReference type="Proteomes" id="UP001420932"/>
    </source>
</evidence>
<keyword evidence="10" id="KW-0812">Transmembrane</keyword>
<evidence type="ECO:0000256" key="3">
    <source>
        <dbReference type="ARBA" id="ARBA00012601"/>
    </source>
</evidence>
<feature type="region of interest" description="Disordered" evidence="9">
    <location>
        <begin position="533"/>
        <end position="554"/>
    </location>
</feature>
<feature type="domain" description="Glycoside hydrolase family 9" evidence="11">
    <location>
        <begin position="107"/>
        <end position="566"/>
    </location>
</feature>
<proteinExistence type="inferred from homology"/>
<dbReference type="PANTHER" id="PTHR22298">
    <property type="entry name" value="ENDO-1,4-BETA-GLUCANASE"/>
    <property type="match status" value="1"/>
</dbReference>
<evidence type="ECO:0000256" key="5">
    <source>
        <dbReference type="ARBA" id="ARBA00023001"/>
    </source>
</evidence>
<dbReference type="EC" id="3.2.1.4" evidence="3"/>
<evidence type="ECO:0000313" key="12">
    <source>
        <dbReference type="EMBL" id="KAK9162645.1"/>
    </source>
</evidence>
<keyword evidence="7" id="KW-0326">Glycosidase</keyword>
<dbReference type="InterPro" id="IPR001701">
    <property type="entry name" value="Glyco_hydro_9"/>
</dbReference>
<dbReference type="InterPro" id="IPR008928">
    <property type="entry name" value="6-hairpin_glycosidase_sf"/>
</dbReference>
<evidence type="ECO:0000256" key="4">
    <source>
        <dbReference type="ARBA" id="ARBA00022801"/>
    </source>
</evidence>
<evidence type="ECO:0000256" key="7">
    <source>
        <dbReference type="ARBA" id="ARBA00023295"/>
    </source>
</evidence>
<keyword evidence="10" id="KW-1133">Transmembrane helix</keyword>
<dbReference type="GO" id="GO:0008810">
    <property type="term" value="F:cellulase activity"/>
    <property type="evidence" value="ECO:0007669"/>
    <property type="project" value="UniProtKB-EC"/>
</dbReference>
<name>A0AAP0L3Y4_9MAGN</name>
<evidence type="ECO:0000256" key="9">
    <source>
        <dbReference type="SAM" id="MobiDB-lite"/>
    </source>
</evidence>
<dbReference type="Proteomes" id="UP001420932">
    <property type="component" value="Unassembled WGS sequence"/>
</dbReference>
<keyword evidence="13" id="KW-1185">Reference proteome</keyword>
<reference evidence="12 13" key="1">
    <citation type="submission" date="2024-01" db="EMBL/GenBank/DDBJ databases">
        <title>Genome assemblies of Stephania.</title>
        <authorList>
            <person name="Yang L."/>
        </authorList>
    </citation>
    <scope>NUCLEOTIDE SEQUENCE [LARGE SCALE GENOMIC DNA]</scope>
    <source>
        <strain evidence="12">YNDBR</strain>
        <tissue evidence="12">Leaf</tissue>
    </source>
</reference>
<comment type="similarity">
    <text evidence="2">Belongs to the glycosyl hydrolase 9 (cellulase E) family.</text>
</comment>
<dbReference type="AlphaFoldDB" id="A0AAP0L3Y4"/>
<evidence type="ECO:0000256" key="6">
    <source>
        <dbReference type="ARBA" id="ARBA00023277"/>
    </source>
</evidence>
<organism evidence="12 13">
    <name type="scientific">Stephania yunnanensis</name>
    <dbReference type="NCBI Taxonomy" id="152371"/>
    <lineage>
        <taxon>Eukaryota</taxon>
        <taxon>Viridiplantae</taxon>
        <taxon>Streptophyta</taxon>
        <taxon>Embryophyta</taxon>
        <taxon>Tracheophyta</taxon>
        <taxon>Spermatophyta</taxon>
        <taxon>Magnoliopsida</taxon>
        <taxon>Ranunculales</taxon>
        <taxon>Menispermaceae</taxon>
        <taxon>Menispermoideae</taxon>
        <taxon>Cissampelideae</taxon>
        <taxon>Stephania</taxon>
    </lineage>
</organism>
<comment type="caution">
    <text evidence="12">The sequence shown here is derived from an EMBL/GenBank/DDBJ whole genome shotgun (WGS) entry which is preliminary data.</text>
</comment>
<keyword evidence="10" id="KW-0472">Membrane</keyword>
<dbReference type="EMBL" id="JBBNAF010000002">
    <property type="protein sequence ID" value="KAK9162645.1"/>
    <property type="molecule type" value="Genomic_DNA"/>
</dbReference>